<reference evidence="9" key="1">
    <citation type="submission" date="2025-08" db="UniProtKB">
        <authorList>
            <consortium name="RefSeq"/>
        </authorList>
    </citation>
    <scope>IDENTIFICATION</scope>
    <source>
        <tissue evidence="9">Sperm</tissue>
    </source>
</reference>
<dbReference type="FunFam" id="2.80.10.50:FF:000010">
    <property type="entry name" value="Fascin"/>
    <property type="match status" value="1"/>
</dbReference>
<evidence type="ECO:0000256" key="5">
    <source>
        <dbReference type="ARBA" id="ARBA00023212"/>
    </source>
</evidence>
<keyword evidence="4" id="KW-0009">Actin-binding</keyword>
<feature type="domain" description="Fascin-like" evidence="7">
    <location>
        <begin position="76"/>
        <end position="151"/>
    </location>
</feature>
<keyword evidence="3" id="KW-0963">Cytoplasm</keyword>
<evidence type="ECO:0000313" key="9">
    <source>
        <dbReference type="RefSeq" id="XP_032801174.1"/>
    </source>
</evidence>
<feature type="domain" description="Fascin-like" evidence="7">
    <location>
        <begin position="292"/>
        <end position="399"/>
    </location>
</feature>
<evidence type="ECO:0000256" key="4">
    <source>
        <dbReference type="ARBA" id="ARBA00023203"/>
    </source>
</evidence>
<dbReference type="Proteomes" id="UP001318040">
    <property type="component" value="Unplaced"/>
</dbReference>
<dbReference type="CDD" id="cd23336">
    <property type="entry name" value="beta-trefoil_FSCN_rpt3"/>
    <property type="match status" value="1"/>
</dbReference>
<evidence type="ECO:0000256" key="1">
    <source>
        <dbReference type="ARBA" id="ARBA00004245"/>
    </source>
</evidence>
<dbReference type="GO" id="GO:0030674">
    <property type="term" value="F:protein-macromolecule adaptor activity"/>
    <property type="evidence" value="ECO:0007669"/>
    <property type="project" value="InterPro"/>
</dbReference>
<comment type="similarity">
    <text evidence="2">Belongs to the fascin family.</text>
</comment>
<feature type="region of interest" description="Disordered" evidence="6">
    <location>
        <begin position="49"/>
        <end position="73"/>
    </location>
</feature>
<dbReference type="GO" id="GO:0015629">
    <property type="term" value="C:actin cytoskeleton"/>
    <property type="evidence" value="ECO:0007669"/>
    <property type="project" value="TreeGrafter"/>
</dbReference>
<dbReference type="GO" id="GO:0005737">
    <property type="term" value="C:cytoplasm"/>
    <property type="evidence" value="ECO:0007669"/>
    <property type="project" value="TreeGrafter"/>
</dbReference>
<evidence type="ECO:0000259" key="7">
    <source>
        <dbReference type="Pfam" id="PF06268"/>
    </source>
</evidence>
<dbReference type="FunFam" id="2.80.10.50:FF:000008">
    <property type="entry name" value="Fascin"/>
    <property type="match status" value="1"/>
</dbReference>
<dbReference type="AlphaFoldDB" id="A0AAJ7SKW5"/>
<dbReference type="KEGG" id="pmrn:116938094"/>
<feature type="domain" description="Fascin-like" evidence="7">
    <location>
        <begin position="413"/>
        <end position="519"/>
    </location>
</feature>
<dbReference type="Pfam" id="PF06268">
    <property type="entry name" value="Fascin"/>
    <property type="match status" value="4"/>
</dbReference>
<protein>
    <submittedName>
        <fullName evidence="9">Fascin-like isoform X1</fullName>
    </submittedName>
</protein>
<dbReference type="InterPro" id="IPR022768">
    <property type="entry name" value="Fascin-like_dom"/>
</dbReference>
<dbReference type="GO" id="GO:0016477">
    <property type="term" value="P:cell migration"/>
    <property type="evidence" value="ECO:0007669"/>
    <property type="project" value="TreeGrafter"/>
</dbReference>
<dbReference type="InterPro" id="IPR008999">
    <property type="entry name" value="Actin-crosslinking"/>
</dbReference>
<dbReference type="GO" id="GO:0007163">
    <property type="term" value="P:establishment or maintenance of cell polarity"/>
    <property type="evidence" value="ECO:0007669"/>
    <property type="project" value="TreeGrafter"/>
</dbReference>
<dbReference type="CDD" id="cd23337">
    <property type="entry name" value="beta-trefoil_FSCN_rpt4"/>
    <property type="match status" value="1"/>
</dbReference>
<dbReference type="PANTHER" id="PTHR10551:SF9">
    <property type="entry name" value="FASCIN-2"/>
    <property type="match status" value="1"/>
</dbReference>
<dbReference type="Gene3D" id="2.80.10.50">
    <property type="match status" value="4"/>
</dbReference>
<feature type="compositionally biased region" description="Gly residues" evidence="6">
    <location>
        <begin position="59"/>
        <end position="68"/>
    </location>
</feature>
<sequence>MSDGPPRGLQLGLVSSAGGYLTAETFGFKVTASGSSLKKKQTWTLETLPGTTTTTTTGTGTGGTGTGTGESPDGGAVSLRSHLGRLLGADRDGAVSGQAEAPGTATAWGLQARPDGRWALRHAQHGRYLGGSADRVRCFAQTVGNTELWSVHLATHPQLNLYNPGRKRYAQLSGDSVSVSCDVPWGVGSLLSLAFGEDGRYELRASDGRSLRADGALGPPRGDTASFTLEVHAGSVAFKDTEGRYLCPSGPSGILKSVRAASASALSRPAKDELFVLEESRAQITLRSTSSGRAVSARQGLDISANQEDEGETETFQMEAVPDGWSLRCFGGSYWAVSGASGGLQASASSQSSAAVFEVLWRGRSVALQVRGGKFVTAKKNGQLQATADTAGEAEEFSLRVVNRPLLVLRGPHGFVAVRRGSGVLDANRATYESFTLSAGPLSGTYHLHGEDGRAWVLCTDGSVSVSDVADPTAFCLELHPRNHVAIRVESSGCYVRGDHASSLRADSQSVDSDSLWEF</sequence>
<dbReference type="RefSeq" id="XP_032801174.1">
    <property type="nucleotide sequence ID" value="XM_032945283.1"/>
</dbReference>
<comment type="subcellular location">
    <subcellularLocation>
        <location evidence="1">Cytoplasm</location>
        <location evidence="1">Cytoskeleton</location>
    </subcellularLocation>
</comment>
<dbReference type="PANTHER" id="PTHR10551">
    <property type="entry name" value="FASCIN"/>
    <property type="match status" value="1"/>
</dbReference>
<organism evidence="8 9">
    <name type="scientific">Petromyzon marinus</name>
    <name type="common">Sea lamprey</name>
    <dbReference type="NCBI Taxonomy" id="7757"/>
    <lineage>
        <taxon>Eukaryota</taxon>
        <taxon>Metazoa</taxon>
        <taxon>Chordata</taxon>
        <taxon>Craniata</taxon>
        <taxon>Vertebrata</taxon>
        <taxon>Cyclostomata</taxon>
        <taxon>Hyperoartia</taxon>
        <taxon>Petromyzontiformes</taxon>
        <taxon>Petromyzontidae</taxon>
        <taxon>Petromyzon</taxon>
    </lineage>
</organism>
<feature type="domain" description="Fascin-like" evidence="7">
    <location>
        <begin position="161"/>
        <end position="261"/>
    </location>
</feature>
<accession>A0AAJ7SKW5</accession>
<evidence type="ECO:0000256" key="2">
    <source>
        <dbReference type="ARBA" id="ARBA00007415"/>
    </source>
</evidence>
<keyword evidence="8" id="KW-1185">Reference proteome</keyword>
<dbReference type="CDD" id="cd23334">
    <property type="entry name" value="beta-trefoil_FSCN_rpt1"/>
    <property type="match status" value="1"/>
</dbReference>
<dbReference type="GO" id="GO:0051015">
    <property type="term" value="F:actin filament binding"/>
    <property type="evidence" value="ECO:0007669"/>
    <property type="project" value="InterPro"/>
</dbReference>
<dbReference type="FunFam" id="2.80.10.50:FF:000015">
    <property type="entry name" value="Fascin"/>
    <property type="match status" value="1"/>
</dbReference>
<proteinExistence type="inferred from homology"/>
<evidence type="ECO:0000256" key="3">
    <source>
        <dbReference type="ARBA" id="ARBA00022490"/>
    </source>
</evidence>
<dbReference type="InterPro" id="IPR010431">
    <property type="entry name" value="Fascin"/>
</dbReference>
<keyword evidence="5" id="KW-0206">Cytoskeleton</keyword>
<evidence type="ECO:0000313" key="8">
    <source>
        <dbReference type="Proteomes" id="UP001318040"/>
    </source>
</evidence>
<gene>
    <name evidence="9" type="primary">LOC116938094</name>
</gene>
<name>A0AAJ7SKW5_PETMA</name>
<dbReference type="InterPro" id="IPR024703">
    <property type="entry name" value="Fascin_metazoans"/>
</dbReference>
<dbReference type="GO" id="GO:0051017">
    <property type="term" value="P:actin filament bundle assembly"/>
    <property type="evidence" value="ECO:0007669"/>
    <property type="project" value="TreeGrafter"/>
</dbReference>
<evidence type="ECO:0000256" key="6">
    <source>
        <dbReference type="SAM" id="MobiDB-lite"/>
    </source>
</evidence>
<dbReference type="PIRSF" id="PIRSF005682">
    <property type="entry name" value="Fascin"/>
    <property type="match status" value="1"/>
</dbReference>
<dbReference type="SUPFAM" id="SSF50405">
    <property type="entry name" value="Actin-crosslinking proteins"/>
    <property type="match status" value="4"/>
</dbReference>